<keyword evidence="1 3" id="KW-0732">Signal</keyword>
<proteinExistence type="predicted"/>
<sequence>MFNIKKVVLAISVTAVLSTGIYVANEEYNSVALAIHTDDTTIGVKVKKGTVADILKQQGIVVHDGDRVEPSLDTYVKNNDTIKIHRAHDIVIKDGNNEETRKTTYKKVEDILKELDIQLSEYDKVSPELDNEVASVDTITITRVEKENETQMESISYSTKEEEDSSLNKGERKVKISGVNGEKEIVKEIVKENGEIVSENTISETVITEPTEEVVLVGTKETSSQGNYSGYISNGNTAGSDGEYAAQEMAARTGVSAETWKHIIARESNGQPSARNASGASGLFQTMPGWGSTATVEDQINAATRAYNAQGLRAWGM</sequence>
<dbReference type="Pfam" id="PF07501">
    <property type="entry name" value="G5"/>
    <property type="match status" value="1"/>
</dbReference>
<evidence type="ECO:0000256" key="2">
    <source>
        <dbReference type="SAM" id="MobiDB-lite"/>
    </source>
</evidence>
<feature type="chain" id="PRO_5046185990" evidence="3">
    <location>
        <begin position="25"/>
        <end position="317"/>
    </location>
</feature>
<reference evidence="5 6" key="1">
    <citation type="submission" date="2016-01" db="EMBL/GenBank/DDBJ databases">
        <authorList>
            <person name="Mitreva M."/>
            <person name="Pepin K.H."/>
            <person name="Mihindukulasuriya K.A."/>
            <person name="Fulton R."/>
            <person name="Fronick C."/>
            <person name="O'Laughlin M."/>
            <person name="Miner T."/>
            <person name="Herter B."/>
            <person name="Rosa B.A."/>
            <person name="Cordes M."/>
            <person name="Tomlinson C."/>
            <person name="Wollam A."/>
            <person name="Palsikar V.B."/>
            <person name="Mardis E.R."/>
            <person name="Wilson R.K."/>
        </authorList>
    </citation>
    <scope>NUCLEOTIDE SEQUENCE [LARGE SCALE GENOMIC DNA]</scope>
    <source>
        <strain evidence="5 6">KA00071</strain>
    </source>
</reference>
<evidence type="ECO:0000259" key="4">
    <source>
        <dbReference type="PROSITE" id="PS51109"/>
    </source>
</evidence>
<feature type="signal peptide" evidence="3">
    <location>
        <begin position="1"/>
        <end position="24"/>
    </location>
</feature>
<evidence type="ECO:0000256" key="1">
    <source>
        <dbReference type="ARBA" id="ARBA00022729"/>
    </source>
</evidence>
<keyword evidence="6" id="KW-1185">Reference proteome</keyword>
<dbReference type="RefSeq" id="WP_066130298.1">
    <property type="nucleotide sequence ID" value="NZ_KQ959886.1"/>
</dbReference>
<dbReference type="InterPro" id="IPR023346">
    <property type="entry name" value="Lysozyme-like_dom_sf"/>
</dbReference>
<dbReference type="InterPro" id="IPR011098">
    <property type="entry name" value="G5_dom"/>
</dbReference>
<feature type="region of interest" description="Disordered" evidence="2">
    <location>
        <begin position="150"/>
        <end position="169"/>
    </location>
</feature>
<dbReference type="InterPro" id="IPR008258">
    <property type="entry name" value="Transglycosylase_SLT_dom_1"/>
</dbReference>
<name>A0ABR5TLH5_9BACL</name>
<evidence type="ECO:0000313" key="6">
    <source>
        <dbReference type="Proteomes" id="UP000070467"/>
    </source>
</evidence>
<dbReference type="Proteomes" id="UP000070467">
    <property type="component" value="Unassembled WGS sequence"/>
</dbReference>
<comment type="caution">
    <text evidence="5">The sequence shown here is derived from an EMBL/GenBank/DDBJ whole genome shotgun (WGS) entry which is preliminary data.</text>
</comment>
<dbReference type="SUPFAM" id="SSF53955">
    <property type="entry name" value="Lysozyme-like"/>
    <property type="match status" value="1"/>
</dbReference>
<protein>
    <submittedName>
        <fullName evidence="5">G5 domain protein</fullName>
    </submittedName>
</protein>
<dbReference type="SMART" id="SM01208">
    <property type="entry name" value="G5"/>
    <property type="match status" value="1"/>
</dbReference>
<dbReference type="Gene3D" id="1.10.530.10">
    <property type="match status" value="1"/>
</dbReference>
<dbReference type="PROSITE" id="PS51109">
    <property type="entry name" value="G5"/>
    <property type="match status" value="1"/>
</dbReference>
<evidence type="ECO:0000313" key="5">
    <source>
        <dbReference type="EMBL" id="KXB57693.1"/>
    </source>
</evidence>
<dbReference type="Pfam" id="PF01464">
    <property type="entry name" value="SLT"/>
    <property type="match status" value="1"/>
</dbReference>
<dbReference type="Gene3D" id="2.20.230.10">
    <property type="entry name" value="Resuscitation-promoting factor rpfb"/>
    <property type="match status" value="1"/>
</dbReference>
<evidence type="ECO:0000256" key="3">
    <source>
        <dbReference type="SAM" id="SignalP"/>
    </source>
</evidence>
<organism evidence="5 6">
    <name type="scientific">Gemelliphila asaccharolytica</name>
    <dbReference type="NCBI Taxonomy" id="502393"/>
    <lineage>
        <taxon>Bacteria</taxon>
        <taxon>Bacillati</taxon>
        <taxon>Bacillota</taxon>
        <taxon>Bacilli</taxon>
        <taxon>Bacillales</taxon>
        <taxon>Gemellaceae</taxon>
        <taxon>Gemelliphila</taxon>
    </lineage>
</organism>
<dbReference type="InterPro" id="IPR007137">
    <property type="entry name" value="DUF348"/>
</dbReference>
<dbReference type="Pfam" id="PF03990">
    <property type="entry name" value="DUF348"/>
    <property type="match status" value="2"/>
</dbReference>
<feature type="domain" description="G5" evidence="4">
    <location>
        <begin position="141"/>
        <end position="221"/>
    </location>
</feature>
<dbReference type="EMBL" id="LSDB01000036">
    <property type="protein sequence ID" value="KXB57693.1"/>
    <property type="molecule type" value="Genomic_DNA"/>
</dbReference>
<accession>A0ABR5TLH5</accession>
<gene>
    <name evidence="5" type="ORF">HMPREF1871_00813</name>
</gene>